<comment type="function">
    <text evidence="1">Catalyzes the hydrolysis of futalosine (FL) to dehypoxanthine futalosine (DHFL) and hypoxanthine, a step in the biosynthesis of menaquinone (MK, vitamin K2).</text>
</comment>
<dbReference type="GO" id="GO:0019284">
    <property type="term" value="P:L-methionine salvage from S-adenosylmethionine"/>
    <property type="evidence" value="ECO:0007669"/>
    <property type="project" value="TreeGrafter"/>
</dbReference>
<feature type="transmembrane region" description="Helical" evidence="3">
    <location>
        <begin position="25"/>
        <end position="46"/>
    </location>
</feature>
<sequence>MGLLIVTAVAAEAEAVLKGLAPDSSIAVVPVGVGMAAAAAGTAKLLTLADGRYRGVISAGIGGGIGVPLGATVLAAHAIAGDLGADSAEGFIALDELGFGTTVYKADQKLLTSLREALPEAVVGDVLTMNTVTGTAARLAGLVERYPAAVAESMEGYGVACAAAQAQVAFAELRTISNTVGPRDRDAWRIKDALEALTKATQMLSTSLSS</sequence>
<keyword evidence="3" id="KW-1133">Transmembrane helix</keyword>
<accession>A0A8J3QIP1</accession>
<protein>
    <recommendedName>
        <fullName evidence="1 2">Futalosine hydrolase</fullName>
        <shortName evidence="1">FL hydrolase</shortName>
        <ecNumber evidence="1 2">3.2.2.26</ecNumber>
    </recommendedName>
    <alternativeName>
        <fullName evidence="1">Futalosine nucleosidase</fullName>
    </alternativeName>
    <alternativeName>
        <fullName evidence="1">Menaquinone biosynthetic enzyme MqnB</fullName>
    </alternativeName>
</protein>
<dbReference type="EC" id="3.2.2.26" evidence="1 2"/>
<proteinExistence type="inferred from homology"/>
<dbReference type="AlphaFoldDB" id="A0A8J3QIP1"/>
<dbReference type="Gene3D" id="3.40.50.1580">
    <property type="entry name" value="Nucleoside phosphorylase domain"/>
    <property type="match status" value="1"/>
</dbReference>
<evidence type="ECO:0000256" key="2">
    <source>
        <dbReference type="NCBIfam" id="TIGR03664"/>
    </source>
</evidence>
<gene>
    <name evidence="1" type="primary">mqnB</name>
    <name evidence="5" type="ORF">Rhe02_94230</name>
</gene>
<keyword evidence="3" id="KW-0472">Membrane</keyword>
<dbReference type="NCBIfam" id="TIGR03664">
    <property type="entry name" value="fut_nucase"/>
    <property type="match status" value="1"/>
</dbReference>
<name>A0A8J3QIP1_9ACTN</name>
<comment type="similarity">
    <text evidence="1">Belongs to the PNP/UDP phosphorylase family. Futalosine hydrolase subfamily.</text>
</comment>
<dbReference type="GO" id="GO:0009116">
    <property type="term" value="P:nucleoside metabolic process"/>
    <property type="evidence" value="ECO:0007669"/>
    <property type="project" value="InterPro"/>
</dbReference>
<dbReference type="InterPro" id="IPR035994">
    <property type="entry name" value="Nucleoside_phosphorylase_sf"/>
</dbReference>
<dbReference type="SUPFAM" id="SSF53167">
    <property type="entry name" value="Purine and uridine phosphorylases"/>
    <property type="match status" value="1"/>
</dbReference>
<dbReference type="RefSeq" id="WP_203915076.1">
    <property type="nucleotide sequence ID" value="NZ_BONY01000130.1"/>
</dbReference>
<dbReference type="Pfam" id="PF01048">
    <property type="entry name" value="PNP_UDP_1"/>
    <property type="match status" value="1"/>
</dbReference>
<evidence type="ECO:0000313" key="5">
    <source>
        <dbReference type="EMBL" id="GIH11356.1"/>
    </source>
</evidence>
<organism evidence="5 6">
    <name type="scientific">Rhizocola hellebori</name>
    <dbReference type="NCBI Taxonomy" id="1392758"/>
    <lineage>
        <taxon>Bacteria</taxon>
        <taxon>Bacillati</taxon>
        <taxon>Actinomycetota</taxon>
        <taxon>Actinomycetes</taxon>
        <taxon>Micromonosporales</taxon>
        <taxon>Micromonosporaceae</taxon>
        <taxon>Rhizocola</taxon>
    </lineage>
</organism>
<evidence type="ECO:0000256" key="1">
    <source>
        <dbReference type="HAMAP-Rule" id="MF_00991"/>
    </source>
</evidence>
<comment type="caution">
    <text evidence="5">The sequence shown here is derived from an EMBL/GenBank/DDBJ whole genome shotgun (WGS) entry which is preliminary data.</text>
</comment>
<evidence type="ECO:0000256" key="3">
    <source>
        <dbReference type="SAM" id="Phobius"/>
    </source>
</evidence>
<keyword evidence="1" id="KW-0378">Hydrolase</keyword>
<keyword evidence="6" id="KW-1185">Reference proteome</keyword>
<dbReference type="HAMAP" id="MF_00991">
    <property type="entry name" value="MqnB"/>
    <property type="match status" value="1"/>
</dbReference>
<dbReference type="GO" id="GO:0005829">
    <property type="term" value="C:cytosol"/>
    <property type="evidence" value="ECO:0007669"/>
    <property type="project" value="TreeGrafter"/>
</dbReference>
<dbReference type="UniPathway" id="UPA00079"/>
<comment type="catalytic activity">
    <reaction evidence="1">
        <text>futalosine + H2O = dehypoxanthine futalosine + hypoxanthine</text>
        <dbReference type="Rhea" id="RHEA:25904"/>
        <dbReference type="ChEBI" id="CHEBI:15377"/>
        <dbReference type="ChEBI" id="CHEBI:17368"/>
        <dbReference type="ChEBI" id="CHEBI:58863"/>
        <dbReference type="ChEBI" id="CHEBI:58864"/>
        <dbReference type="EC" id="3.2.2.26"/>
    </reaction>
</comment>
<dbReference type="EMBL" id="BONY01000130">
    <property type="protein sequence ID" value="GIH11356.1"/>
    <property type="molecule type" value="Genomic_DNA"/>
</dbReference>
<dbReference type="InterPro" id="IPR000845">
    <property type="entry name" value="Nucleoside_phosphorylase_d"/>
</dbReference>
<dbReference type="GO" id="GO:0009234">
    <property type="term" value="P:menaquinone biosynthetic process"/>
    <property type="evidence" value="ECO:0007669"/>
    <property type="project" value="UniProtKB-UniRule"/>
</dbReference>
<dbReference type="GO" id="GO:0008782">
    <property type="term" value="F:adenosylhomocysteine nucleosidase activity"/>
    <property type="evidence" value="ECO:0007669"/>
    <property type="project" value="TreeGrafter"/>
</dbReference>
<comment type="pathway">
    <text evidence="1">Quinol/quinone metabolism; menaquinone biosynthesis.</text>
</comment>
<keyword evidence="1" id="KW-0474">Menaquinone biosynthesis</keyword>
<keyword evidence="3" id="KW-0812">Transmembrane</keyword>
<reference evidence="5" key="1">
    <citation type="submission" date="2021-01" db="EMBL/GenBank/DDBJ databases">
        <title>Whole genome shotgun sequence of Rhizocola hellebori NBRC 109834.</title>
        <authorList>
            <person name="Komaki H."/>
            <person name="Tamura T."/>
        </authorList>
    </citation>
    <scope>NUCLEOTIDE SEQUENCE</scope>
    <source>
        <strain evidence="5">NBRC 109834</strain>
    </source>
</reference>
<dbReference type="NCBIfam" id="NF006087">
    <property type="entry name" value="PRK08236.1"/>
    <property type="match status" value="1"/>
</dbReference>
<dbReference type="GO" id="GO:0008930">
    <property type="term" value="F:methylthioadenosine nucleosidase activity"/>
    <property type="evidence" value="ECO:0007669"/>
    <property type="project" value="TreeGrafter"/>
</dbReference>
<feature type="domain" description="Nucleoside phosphorylase" evidence="4">
    <location>
        <begin position="20"/>
        <end position="203"/>
    </location>
</feature>
<evidence type="ECO:0000313" key="6">
    <source>
        <dbReference type="Proteomes" id="UP000612899"/>
    </source>
</evidence>
<dbReference type="PANTHER" id="PTHR46832:SF2">
    <property type="entry name" value="FUTALOSINE HYDROLASE"/>
    <property type="match status" value="1"/>
</dbReference>
<dbReference type="InterPro" id="IPR019963">
    <property type="entry name" value="FL_hydrolase_MqnB"/>
</dbReference>
<dbReference type="Proteomes" id="UP000612899">
    <property type="component" value="Unassembled WGS sequence"/>
</dbReference>
<dbReference type="PANTHER" id="PTHR46832">
    <property type="entry name" value="5'-METHYLTHIOADENOSINE/S-ADENOSYLHOMOCYSTEINE NUCLEOSIDASE"/>
    <property type="match status" value="1"/>
</dbReference>
<evidence type="ECO:0000259" key="4">
    <source>
        <dbReference type="Pfam" id="PF01048"/>
    </source>
</evidence>